<protein>
    <submittedName>
        <fullName evidence="2">Uncharacterized protein</fullName>
    </submittedName>
</protein>
<keyword evidence="3" id="KW-1185">Reference proteome</keyword>
<evidence type="ECO:0000256" key="1">
    <source>
        <dbReference type="SAM" id="MobiDB-lite"/>
    </source>
</evidence>
<sequence length="210" mass="23221">MARSVAFLAAHLRGSEAAARGSLRQLRVDLGNGLLGDNAARSATLPALLRATMAPAASGGVRFSCSRAFGDDCQPPTKVIYPQALKDQLEKERKQGEGLAVATPTNCSPCPTKQRDNDTKLSTMRIEFEKKLVSQSADHEVRMAAMRTEFEGKLTELRREYELKLTALGKEKDEKFDTLKAIVEGNHKEVLSRESGNPLARCWIDKEWFD</sequence>
<name>A0AAV5F4R4_ELECO</name>
<proteinExistence type="predicted"/>
<reference evidence="2" key="1">
    <citation type="journal article" date="2018" name="DNA Res.">
        <title>Multiple hybrid de novo genome assembly of finger millet, an orphan allotetraploid crop.</title>
        <authorList>
            <person name="Hatakeyama M."/>
            <person name="Aluri S."/>
            <person name="Balachadran M.T."/>
            <person name="Sivarajan S.R."/>
            <person name="Patrignani A."/>
            <person name="Gruter S."/>
            <person name="Poveda L."/>
            <person name="Shimizu-Inatsugi R."/>
            <person name="Baeten J."/>
            <person name="Francoijs K.J."/>
            <person name="Nataraja K.N."/>
            <person name="Reddy Y.A.N."/>
            <person name="Phadnis S."/>
            <person name="Ravikumar R.L."/>
            <person name="Schlapbach R."/>
            <person name="Sreeman S.M."/>
            <person name="Shimizu K.K."/>
        </authorList>
    </citation>
    <scope>NUCLEOTIDE SEQUENCE</scope>
</reference>
<dbReference type="EMBL" id="BQKI01000082">
    <property type="protein sequence ID" value="GJN30644.1"/>
    <property type="molecule type" value="Genomic_DNA"/>
</dbReference>
<accession>A0AAV5F4R4</accession>
<gene>
    <name evidence="2" type="primary">gb18968</name>
    <name evidence="2" type="ORF">PR202_gb18968</name>
</gene>
<reference evidence="2" key="2">
    <citation type="submission" date="2021-12" db="EMBL/GenBank/DDBJ databases">
        <title>Resequencing data analysis of finger millet.</title>
        <authorList>
            <person name="Hatakeyama M."/>
            <person name="Aluri S."/>
            <person name="Balachadran M.T."/>
            <person name="Sivarajan S.R."/>
            <person name="Poveda L."/>
            <person name="Shimizu-Inatsugi R."/>
            <person name="Schlapbach R."/>
            <person name="Sreeman S.M."/>
            <person name="Shimizu K.K."/>
        </authorList>
    </citation>
    <scope>NUCLEOTIDE SEQUENCE</scope>
</reference>
<feature type="region of interest" description="Disordered" evidence="1">
    <location>
        <begin position="93"/>
        <end position="117"/>
    </location>
</feature>
<evidence type="ECO:0000313" key="2">
    <source>
        <dbReference type="EMBL" id="GJN30644.1"/>
    </source>
</evidence>
<evidence type="ECO:0000313" key="3">
    <source>
        <dbReference type="Proteomes" id="UP001054889"/>
    </source>
</evidence>
<dbReference type="Proteomes" id="UP001054889">
    <property type="component" value="Unassembled WGS sequence"/>
</dbReference>
<dbReference type="AlphaFoldDB" id="A0AAV5F4R4"/>
<comment type="caution">
    <text evidence="2">The sequence shown here is derived from an EMBL/GenBank/DDBJ whole genome shotgun (WGS) entry which is preliminary data.</text>
</comment>
<organism evidence="2 3">
    <name type="scientific">Eleusine coracana subsp. coracana</name>
    <dbReference type="NCBI Taxonomy" id="191504"/>
    <lineage>
        <taxon>Eukaryota</taxon>
        <taxon>Viridiplantae</taxon>
        <taxon>Streptophyta</taxon>
        <taxon>Embryophyta</taxon>
        <taxon>Tracheophyta</taxon>
        <taxon>Spermatophyta</taxon>
        <taxon>Magnoliopsida</taxon>
        <taxon>Liliopsida</taxon>
        <taxon>Poales</taxon>
        <taxon>Poaceae</taxon>
        <taxon>PACMAD clade</taxon>
        <taxon>Chloridoideae</taxon>
        <taxon>Cynodonteae</taxon>
        <taxon>Eleusininae</taxon>
        <taxon>Eleusine</taxon>
    </lineage>
</organism>